<keyword evidence="9 10" id="KW-0472">Membrane</keyword>
<dbReference type="Proteomes" id="UP000094336">
    <property type="component" value="Unassembled WGS sequence"/>
</dbReference>
<dbReference type="AlphaFoldDB" id="A0A1E3QVZ4"/>
<dbReference type="GO" id="GO:0005637">
    <property type="term" value="C:nuclear inner membrane"/>
    <property type="evidence" value="ECO:0007669"/>
    <property type="project" value="EnsemblFungi"/>
</dbReference>
<evidence type="ECO:0000256" key="5">
    <source>
        <dbReference type="ARBA" id="ARBA00022679"/>
    </source>
</evidence>
<feature type="transmembrane region" description="Helical" evidence="10">
    <location>
        <begin position="175"/>
        <end position="203"/>
    </location>
</feature>
<dbReference type="STRING" id="984486.A0A1E3QVZ4"/>
<evidence type="ECO:0000256" key="2">
    <source>
        <dbReference type="ARBA" id="ARBA00009140"/>
    </source>
</evidence>
<dbReference type="OrthoDB" id="422086at2759"/>
<sequence length="236" mass="26859">MSDGESEIDLDVHPDIRENPLDEVSLTAAILGLVCGVSITLLPYFRFKTLNLYLGFLAVFHFLEYYVTARYNADKVVADSFLLYSNGLAYTAAHACALAEAMIEHYFFPQFKISHPYVTTIGFVLVVAGQVLRYQAMATAGRSFSHLIAVEKKNSHTLVTDGVYRFSRHPSYAGFYWWAIGTQLMLLNPVCLAGFAVVLWRFFNRRIEVEERYLVQFFGQRYNVFKKSTGTLIPFV</sequence>
<comment type="subcellular location">
    <subcellularLocation>
        <location evidence="10">Endoplasmic reticulum membrane</location>
        <topology evidence="10">Multi-pass membrane protein</topology>
    </subcellularLocation>
    <subcellularLocation>
        <location evidence="1">Membrane</location>
        <topology evidence="1">Multi-pass membrane protein</topology>
    </subcellularLocation>
</comment>
<evidence type="ECO:0000256" key="8">
    <source>
        <dbReference type="ARBA" id="ARBA00022989"/>
    </source>
</evidence>
<dbReference type="InterPro" id="IPR025770">
    <property type="entry name" value="PPMT_MeTrfase"/>
</dbReference>
<dbReference type="GO" id="GO:0007323">
    <property type="term" value="P:peptide pheromone maturation"/>
    <property type="evidence" value="ECO:0007669"/>
    <property type="project" value="EnsemblFungi"/>
</dbReference>
<comment type="catalytic activity">
    <reaction evidence="10">
        <text>[protein]-C-terminal S-[(2E,6E)-farnesyl]-L-cysteine + S-adenosyl-L-methionine = [protein]-C-terminal S-[(2E,6E)-farnesyl]-L-cysteine methyl ester + S-adenosyl-L-homocysteine</text>
        <dbReference type="Rhea" id="RHEA:21672"/>
        <dbReference type="Rhea" id="RHEA-COMP:12125"/>
        <dbReference type="Rhea" id="RHEA-COMP:12126"/>
        <dbReference type="ChEBI" id="CHEBI:57856"/>
        <dbReference type="ChEBI" id="CHEBI:59789"/>
        <dbReference type="ChEBI" id="CHEBI:90510"/>
        <dbReference type="ChEBI" id="CHEBI:90511"/>
        <dbReference type="EC" id="2.1.1.100"/>
    </reaction>
</comment>
<dbReference type="PROSITE" id="PS51564">
    <property type="entry name" value="SAM_ICMT"/>
    <property type="match status" value="1"/>
</dbReference>
<dbReference type="GO" id="GO:0004671">
    <property type="term" value="F:protein C-terminal S-isoprenylcysteine carboxyl O-methyltransferase activity"/>
    <property type="evidence" value="ECO:0007669"/>
    <property type="project" value="UniProtKB-EC"/>
</dbReference>
<evidence type="ECO:0000256" key="7">
    <source>
        <dbReference type="ARBA" id="ARBA00022692"/>
    </source>
</evidence>
<keyword evidence="7 10" id="KW-0812">Transmembrane</keyword>
<gene>
    <name evidence="11" type="ORF">BABINDRAFT_160060</name>
</gene>
<keyword evidence="4 10" id="KW-0489">Methyltransferase</keyword>
<dbReference type="EC" id="2.1.1.100" evidence="3 10"/>
<dbReference type="PANTHER" id="PTHR12714">
    <property type="entry name" value="PROTEIN-S ISOPRENYLCYSTEINE O-METHYLTRANSFERASE"/>
    <property type="match status" value="1"/>
</dbReference>
<organism evidence="11 12">
    <name type="scientific">Babjeviella inositovora NRRL Y-12698</name>
    <dbReference type="NCBI Taxonomy" id="984486"/>
    <lineage>
        <taxon>Eukaryota</taxon>
        <taxon>Fungi</taxon>
        <taxon>Dikarya</taxon>
        <taxon>Ascomycota</taxon>
        <taxon>Saccharomycotina</taxon>
        <taxon>Pichiomycetes</taxon>
        <taxon>Serinales incertae sedis</taxon>
        <taxon>Babjeviella</taxon>
    </lineage>
</organism>
<evidence type="ECO:0000256" key="3">
    <source>
        <dbReference type="ARBA" id="ARBA00012151"/>
    </source>
</evidence>
<name>A0A1E3QVZ4_9ASCO</name>
<protein>
    <recommendedName>
        <fullName evidence="3 10">Protein-S-isoprenylcysteine O-methyltransferase</fullName>
        <ecNumber evidence="3 10">2.1.1.100</ecNumber>
    </recommendedName>
</protein>
<dbReference type="InterPro" id="IPR007269">
    <property type="entry name" value="ICMT_MeTrfase"/>
</dbReference>
<evidence type="ECO:0000313" key="12">
    <source>
        <dbReference type="Proteomes" id="UP000094336"/>
    </source>
</evidence>
<evidence type="ECO:0000256" key="10">
    <source>
        <dbReference type="RuleBase" id="RU362022"/>
    </source>
</evidence>
<keyword evidence="12" id="KW-1185">Reference proteome</keyword>
<dbReference type="RefSeq" id="XP_018987156.1">
    <property type="nucleotide sequence ID" value="XM_019128031.1"/>
</dbReference>
<keyword evidence="6 10" id="KW-0949">S-adenosyl-L-methionine</keyword>
<evidence type="ECO:0000256" key="1">
    <source>
        <dbReference type="ARBA" id="ARBA00004141"/>
    </source>
</evidence>
<dbReference type="GO" id="GO:0032259">
    <property type="term" value="P:methylation"/>
    <property type="evidence" value="ECO:0007669"/>
    <property type="project" value="UniProtKB-KW"/>
</dbReference>
<dbReference type="EMBL" id="KV454427">
    <property type="protein sequence ID" value="ODQ81828.1"/>
    <property type="molecule type" value="Genomic_DNA"/>
</dbReference>
<keyword evidence="5" id="KW-0808">Transferase</keyword>
<comment type="similarity">
    <text evidence="2 10">Belongs to the class VI-like SAM-binding methyltransferase superfamily. Isoprenylcysteine carboxyl methyltransferase family.</text>
</comment>
<feature type="transmembrane region" description="Helical" evidence="10">
    <location>
        <begin position="24"/>
        <end position="45"/>
    </location>
</feature>
<dbReference type="PANTHER" id="PTHR12714:SF9">
    <property type="entry name" value="PROTEIN-S-ISOPRENYLCYSTEINE O-METHYLTRANSFERASE"/>
    <property type="match status" value="1"/>
</dbReference>
<evidence type="ECO:0000256" key="9">
    <source>
        <dbReference type="ARBA" id="ARBA00023136"/>
    </source>
</evidence>
<evidence type="ECO:0000313" key="11">
    <source>
        <dbReference type="EMBL" id="ODQ81828.1"/>
    </source>
</evidence>
<reference evidence="12" key="1">
    <citation type="submission" date="2016-05" db="EMBL/GenBank/DDBJ databases">
        <title>Comparative genomics of biotechnologically important yeasts.</title>
        <authorList>
            <consortium name="DOE Joint Genome Institute"/>
            <person name="Riley R."/>
            <person name="Haridas S."/>
            <person name="Wolfe K.H."/>
            <person name="Lopes M.R."/>
            <person name="Hittinger C.T."/>
            <person name="Goker M."/>
            <person name="Salamov A."/>
            <person name="Wisecaver J."/>
            <person name="Long T.M."/>
            <person name="Aerts A.L."/>
            <person name="Barry K."/>
            <person name="Choi C."/>
            <person name="Clum A."/>
            <person name="Coughlan A.Y."/>
            <person name="Deshpande S."/>
            <person name="Douglass A.P."/>
            <person name="Hanson S.J."/>
            <person name="Klenk H.-P."/>
            <person name="Labutti K."/>
            <person name="Lapidus A."/>
            <person name="Lindquist E."/>
            <person name="Lipzen A."/>
            <person name="Meier-Kolthoff J.P."/>
            <person name="Ohm R.A."/>
            <person name="Otillar R.P."/>
            <person name="Pangilinan J."/>
            <person name="Peng Y."/>
            <person name="Rokas A."/>
            <person name="Rosa C.A."/>
            <person name="Scheuner C."/>
            <person name="Sibirny A.A."/>
            <person name="Slot J.C."/>
            <person name="Stielow J.B."/>
            <person name="Sun H."/>
            <person name="Kurtzman C.P."/>
            <person name="Blackwell M."/>
            <person name="Grigoriev I.V."/>
            <person name="Jeffries T.W."/>
        </authorList>
    </citation>
    <scope>NUCLEOTIDE SEQUENCE [LARGE SCALE GENOMIC DNA]</scope>
    <source>
        <strain evidence="12">NRRL Y-12698</strain>
    </source>
</reference>
<feature type="transmembrane region" description="Helical" evidence="10">
    <location>
        <begin position="81"/>
        <end position="103"/>
    </location>
</feature>
<feature type="transmembrane region" description="Helical" evidence="10">
    <location>
        <begin position="115"/>
        <end position="136"/>
    </location>
</feature>
<dbReference type="Gene3D" id="1.20.120.1630">
    <property type="match status" value="1"/>
</dbReference>
<feature type="transmembrane region" description="Helical" evidence="10">
    <location>
        <begin position="52"/>
        <end position="69"/>
    </location>
</feature>
<accession>A0A1E3QVZ4</accession>
<evidence type="ECO:0000256" key="4">
    <source>
        <dbReference type="ARBA" id="ARBA00022603"/>
    </source>
</evidence>
<proteinExistence type="inferred from homology"/>
<keyword evidence="10" id="KW-0256">Endoplasmic reticulum</keyword>
<evidence type="ECO:0000256" key="6">
    <source>
        <dbReference type="ARBA" id="ARBA00022691"/>
    </source>
</evidence>
<dbReference type="Pfam" id="PF04140">
    <property type="entry name" value="ICMT"/>
    <property type="match status" value="1"/>
</dbReference>
<dbReference type="GO" id="GO:0005789">
    <property type="term" value="C:endoplasmic reticulum membrane"/>
    <property type="evidence" value="ECO:0007669"/>
    <property type="project" value="UniProtKB-SubCell"/>
</dbReference>
<keyword evidence="8 10" id="KW-1133">Transmembrane helix</keyword>
<dbReference type="GeneID" id="30145884"/>